<dbReference type="PANTHER" id="PTHR12791">
    <property type="entry name" value="GOLGI SNARE BET1-RELATED"/>
    <property type="match status" value="1"/>
</dbReference>
<name>A0A067BS24_SAPPC</name>
<dbReference type="SUPFAM" id="SSF58038">
    <property type="entry name" value="SNARE fusion complex"/>
    <property type="match status" value="1"/>
</dbReference>
<comment type="subcellular location">
    <subcellularLocation>
        <location evidence="8">Golgi apparatus</location>
        <location evidence="8">trans-Golgi network membrane</location>
        <topology evidence="8">Single-pass type IV membrane protein</topology>
    </subcellularLocation>
</comment>
<dbReference type="FunFam" id="1.20.58.90:FF:000004">
    <property type="entry name" value="Syntaxin 10"/>
    <property type="match status" value="1"/>
</dbReference>
<gene>
    <name evidence="11" type="ORF">SPRG_13851</name>
</gene>
<evidence type="ECO:0000313" key="11">
    <source>
        <dbReference type="EMBL" id="KDO21058.1"/>
    </source>
</evidence>
<dbReference type="Proteomes" id="UP000030745">
    <property type="component" value="Unassembled WGS sequence"/>
</dbReference>
<keyword evidence="2" id="KW-0813">Transport</keyword>
<feature type="domain" description="T-SNARE coiled-coil homology" evidence="10">
    <location>
        <begin position="158"/>
        <end position="220"/>
    </location>
</feature>
<dbReference type="InterPro" id="IPR015260">
    <property type="entry name" value="Syntaxin-6/10/61_N"/>
</dbReference>
<dbReference type="InterPro" id="IPR000727">
    <property type="entry name" value="T_SNARE_dom"/>
</dbReference>
<dbReference type="Pfam" id="PF09177">
    <property type="entry name" value="STX6_10_61_N"/>
    <property type="match status" value="1"/>
</dbReference>
<dbReference type="STRING" id="695850.A0A067BS24"/>
<dbReference type="GeneID" id="24135694"/>
<dbReference type="GO" id="GO:0016020">
    <property type="term" value="C:membrane"/>
    <property type="evidence" value="ECO:0007669"/>
    <property type="project" value="InterPro"/>
</dbReference>
<dbReference type="CDD" id="cd15841">
    <property type="entry name" value="SNARE_Qc"/>
    <property type="match status" value="1"/>
</dbReference>
<sequence length="249" mass="28082">MEASLMAKSAGPSASGDPYYVFKEDLESKVSSIHQKYKRWKHLLDARNASPTKDFGKLTDELAKELATAERSLGFLEQSIRAIEADRTKYAHIDRIEVSSRKSFVSDTRQDLMMMTAALTSDAAKNKVRRDERKALAPLTPAPIDRNSILADEKQHQQQIIKEQDKDLDELHTSVSRLGQVAVTINSEIKSQNDMLKDVDADLDDTTERMNFVMGKMSRLLKTKDTCQLGGIIFLTIVLLIMVFLVIYT</sequence>
<dbReference type="InterPro" id="IPR010989">
    <property type="entry name" value="SNARE"/>
</dbReference>
<keyword evidence="12" id="KW-1185">Reference proteome</keyword>
<evidence type="ECO:0000256" key="2">
    <source>
        <dbReference type="ARBA" id="ARBA00022448"/>
    </source>
</evidence>
<evidence type="ECO:0000256" key="7">
    <source>
        <dbReference type="ARBA" id="ARBA00023136"/>
    </source>
</evidence>
<dbReference type="GO" id="GO:0048193">
    <property type="term" value="P:Golgi vesicle transport"/>
    <property type="evidence" value="ECO:0007669"/>
    <property type="project" value="InterPro"/>
</dbReference>
<keyword evidence="5 9" id="KW-1133">Transmembrane helix</keyword>
<evidence type="ECO:0000256" key="4">
    <source>
        <dbReference type="ARBA" id="ARBA00022927"/>
    </source>
</evidence>
<keyword evidence="6" id="KW-0333">Golgi apparatus</keyword>
<evidence type="ECO:0000256" key="3">
    <source>
        <dbReference type="ARBA" id="ARBA00022692"/>
    </source>
</evidence>
<evidence type="ECO:0000256" key="6">
    <source>
        <dbReference type="ARBA" id="ARBA00023034"/>
    </source>
</evidence>
<dbReference type="EMBL" id="KK583296">
    <property type="protein sequence ID" value="KDO21058.1"/>
    <property type="molecule type" value="Genomic_DNA"/>
</dbReference>
<dbReference type="AlphaFoldDB" id="A0A067BS24"/>
<dbReference type="GO" id="GO:0005794">
    <property type="term" value="C:Golgi apparatus"/>
    <property type="evidence" value="ECO:0007669"/>
    <property type="project" value="UniProtKB-SubCell"/>
</dbReference>
<comment type="similarity">
    <text evidence="1">Belongs to the syntaxin family.</text>
</comment>
<accession>A0A067BS24</accession>
<evidence type="ECO:0000259" key="10">
    <source>
        <dbReference type="PROSITE" id="PS50192"/>
    </source>
</evidence>
<protein>
    <recommendedName>
        <fullName evidence="10">t-SNARE coiled-coil homology domain-containing protein</fullName>
    </recommendedName>
</protein>
<evidence type="ECO:0000256" key="8">
    <source>
        <dbReference type="ARBA" id="ARBA00037801"/>
    </source>
</evidence>
<reference evidence="11 12" key="1">
    <citation type="journal article" date="2013" name="PLoS Genet.">
        <title>Distinctive expansion of potential virulence genes in the genome of the oomycete fish pathogen Saprolegnia parasitica.</title>
        <authorList>
            <person name="Jiang R.H."/>
            <person name="de Bruijn I."/>
            <person name="Haas B.J."/>
            <person name="Belmonte R."/>
            <person name="Lobach L."/>
            <person name="Christie J."/>
            <person name="van den Ackerveken G."/>
            <person name="Bottin A."/>
            <person name="Bulone V."/>
            <person name="Diaz-Moreno S.M."/>
            <person name="Dumas B."/>
            <person name="Fan L."/>
            <person name="Gaulin E."/>
            <person name="Govers F."/>
            <person name="Grenville-Briggs L.J."/>
            <person name="Horner N.R."/>
            <person name="Levin J.Z."/>
            <person name="Mammella M."/>
            <person name="Meijer H.J."/>
            <person name="Morris P."/>
            <person name="Nusbaum C."/>
            <person name="Oome S."/>
            <person name="Phillips A.J."/>
            <person name="van Rooyen D."/>
            <person name="Rzeszutek E."/>
            <person name="Saraiva M."/>
            <person name="Secombes C.J."/>
            <person name="Seidl M.F."/>
            <person name="Snel B."/>
            <person name="Stassen J.H."/>
            <person name="Sykes S."/>
            <person name="Tripathy S."/>
            <person name="van den Berg H."/>
            <person name="Vega-Arreguin J.C."/>
            <person name="Wawra S."/>
            <person name="Young S.K."/>
            <person name="Zeng Q."/>
            <person name="Dieguez-Uribeondo J."/>
            <person name="Russ C."/>
            <person name="Tyler B.M."/>
            <person name="van West P."/>
        </authorList>
    </citation>
    <scope>NUCLEOTIDE SEQUENCE [LARGE SCALE GENOMIC DNA]</scope>
    <source>
        <strain evidence="11 12">CBS 223.65</strain>
    </source>
</reference>
<dbReference type="OrthoDB" id="546861at2759"/>
<dbReference type="VEuPathDB" id="FungiDB:SPRG_13851"/>
<dbReference type="KEGG" id="spar:SPRG_13851"/>
<dbReference type="SMART" id="SM00397">
    <property type="entry name" value="t_SNARE"/>
    <property type="match status" value="1"/>
</dbReference>
<evidence type="ECO:0000256" key="9">
    <source>
        <dbReference type="SAM" id="Phobius"/>
    </source>
</evidence>
<proteinExistence type="inferred from homology"/>
<dbReference type="SUPFAM" id="SSF47661">
    <property type="entry name" value="t-snare proteins"/>
    <property type="match status" value="1"/>
</dbReference>
<feature type="transmembrane region" description="Helical" evidence="9">
    <location>
        <begin position="226"/>
        <end position="248"/>
    </location>
</feature>
<dbReference type="Gene3D" id="1.20.5.110">
    <property type="match status" value="1"/>
</dbReference>
<dbReference type="GO" id="GO:0015031">
    <property type="term" value="P:protein transport"/>
    <property type="evidence" value="ECO:0007669"/>
    <property type="project" value="UniProtKB-KW"/>
</dbReference>
<organism evidence="11 12">
    <name type="scientific">Saprolegnia parasitica (strain CBS 223.65)</name>
    <dbReference type="NCBI Taxonomy" id="695850"/>
    <lineage>
        <taxon>Eukaryota</taxon>
        <taxon>Sar</taxon>
        <taxon>Stramenopiles</taxon>
        <taxon>Oomycota</taxon>
        <taxon>Saprolegniomycetes</taxon>
        <taxon>Saprolegniales</taxon>
        <taxon>Saprolegniaceae</taxon>
        <taxon>Saprolegnia</taxon>
    </lineage>
</organism>
<keyword evidence="4" id="KW-0653">Protein transport</keyword>
<evidence type="ECO:0000256" key="5">
    <source>
        <dbReference type="ARBA" id="ARBA00022989"/>
    </source>
</evidence>
<dbReference type="PROSITE" id="PS50192">
    <property type="entry name" value="T_SNARE"/>
    <property type="match status" value="1"/>
</dbReference>
<dbReference type="OMA" id="EHDPYRF"/>
<evidence type="ECO:0000256" key="1">
    <source>
        <dbReference type="ARBA" id="ARBA00009063"/>
    </source>
</evidence>
<keyword evidence="3 9" id="KW-0812">Transmembrane</keyword>
<evidence type="ECO:0000313" key="12">
    <source>
        <dbReference type="Proteomes" id="UP000030745"/>
    </source>
</evidence>
<dbReference type="RefSeq" id="XP_012208237.1">
    <property type="nucleotide sequence ID" value="XM_012352847.1"/>
</dbReference>
<keyword evidence="7 9" id="KW-0472">Membrane</keyword>
<dbReference type="Gene3D" id="1.20.58.90">
    <property type="match status" value="1"/>
</dbReference>